<keyword evidence="4" id="KW-1185">Reference proteome</keyword>
<gene>
    <name evidence="3" type="ORF">QLS97_09055</name>
</gene>
<dbReference type="RefSeq" id="WP_282716082.1">
    <property type="nucleotide sequence ID" value="NZ_JASCRY010000002.1"/>
</dbReference>
<dbReference type="Proteomes" id="UP001228643">
    <property type="component" value="Unassembled WGS sequence"/>
</dbReference>
<proteinExistence type="predicted"/>
<accession>A0AAW6TJK7</accession>
<organism evidence="3 4">
    <name type="scientific">Flavobacterium yafengii</name>
    <dbReference type="NCBI Taxonomy" id="3041253"/>
    <lineage>
        <taxon>Bacteria</taxon>
        <taxon>Pseudomonadati</taxon>
        <taxon>Bacteroidota</taxon>
        <taxon>Flavobacteriia</taxon>
        <taxon>Flavobacteriales</taxon>
        <taxon>Flavobacteriaceae</taxon>
        <taxon>Flavobacterium</taxon>
    </lineage>
</organism>
<reference evidence="3 4" key="1">
    <citation type="submission" date="2023-04" db="EMBL/GenBank/DDBJ databases">
        <title>Two novel species of Flavobacterium.</title>
        <authorList>
            <person name="Liu Q."/>
            <person name="Xin Y.-H."/>
        </authorList>
    </citation>
    <scope>NUCLEOTIDE SEQUENCE [LARGE SCALE GENOMIC DNA]</scope>
    <source>
        <strain evidence="3 4">LB2P87</strain>
    </source>
</reference>
<comment type="caution">
    <text evidence="3">The sequence shown here is derived from an EMBL/GenBank/DDBJ whole genome shotgun (WGS) entry which is preliminary data.</text>
</comment>
<dbReference type="InterPro" id="IPR004843">
    <property type="entry name" value="Calcineurin-like_PHP"/>
</dbReference>
<evidence type="ECO:0000313" key="4">
    <source>
        <dbReference type="Proteomes" id="UP001228643"/>
    </source>
</evidence>
<dbReference type="EMBL" id="JASCRY010000002">
    <property type="protein sequence ID" value="MDI5949795.1"/>
    <property type="molecule type" value="Genomic_DNA"/>
</dbReference>
<dbReference type="Gene3D" id="3.60.21.10">
    <property type="match status" value="2"/>
</dbReference>
<feature type="signal peptide" evidence="1">
    <location>
        <begin position="1"/>
        <end position="21"/>
    </location>
</feature>
<dbReference type="GO" id="GO:0016787">
    <property type="term" value="F:hydrolase activity"/>
    <property type="evidence" value="ECO:0007669"/>
    <property type="project" value="InterPro"/>
</dbReference>
<keyword evidence="1" id="KW-0732">Signal</keyword>
<dbReference type="InterPro" id="IPR029052">
    <property type="entry name" value="Metallo-depent_PP-like"/>
</dbReference>
<feature type="domain" description="Calcineurin-like phosphoesterase" evidence="2">
    <location>
        <begin position="28"/>
        <end position="152"/>
    </location>
</feature>
<dbReference type="AlphaFoldDB" id="A0AAW6TJK7"/>
<feature type="chain" id="PRO_5043924897" evidence="1">
    <location>
        <begin position="22"/>
        <end position="639"/>
    </location>
</feature>
<evidence type="ECO:0000313" key="3">
    <source>
        <dbReference type="EMBL" id="MDI5949795.1"/>
    </source>
</evidence>
<name>A0AAW6TJK7_9FLAO</name>
<evidence type="ECO:0000259" key="2">
    <source>
        <dbReference type="Pfam" id="PF00149"/>
    </source>
</evidence>
<protein>
    <submittedName>
        <fullName evidence="3">Metallophosphoesterase</fullName>
    </submittedName>
</protein>
<dbReference type="Pfam" id="PF00149">
    <property type="entry name" value="Metallophos"/>
    <property type="match status" value="1"/>
</dbReference>
<sequence length="639" mass="73054">MSRIIVYFSLFLFLFTAVSKGQSPTEELKIAFLADVHFQDIYGTLQDSDYKGITNPKNGKHTLLRTMESQLHSTRIFNENYFAFLAALDDIVQRGIKIVALPGDYSDDGQPLHIRGLKQILTDYTKKYGIQFFITTGNHDPAGPFAQESGKNDFLGSGGKSQPIFSKKGFYQANSNSENTVVISQDIAKMGYLGITPELKDFGFFPKENDVFWATPFSTYSLDTYNFAKASEAASLTNRTYSVAPGYSVPDVSYVVEPVPGLWLLAIDGNVYIPKKETAKNSKDSKEYSDAGQGYNKVLSHKKHLIKWIEDISAEAKKRGKTLIAFSHFPMVEFNDDASPEIEELMGKGKWQLDRVPKEEVAQTFADAGLKIHFGGHMHINDTGVRKTKKGNTLVNIQTPSLAAYIPAYKLLTIKKNEVMEIETIAINEVPRFNELFDLYKMEYDFLKSQNTADIWNNAILETKNYHDFTDFHLKELVRLRFLPDDWPELFKNFMLNISGEELLILANFESKEDYDTIINHKNDFEKEWKKAEKKVKQQLKKNRFNQSDFNWSGLELITDFYRIRSADELAIADIGKERINQYQFIITSYLDHQKERKLNPENPTEKNTILLLTILNKFLNGAPADHFFIDLKSGTIQK</sequence>
<dbReference type="SUPFAM" id="SSF56300">
    <property type="entry name" value="Metallo-dependent phosphatases"/>
    <property type="match status" value="1"/>
</dbReference>
<evidence type="ECO:0000256" key="1">
    <source>
        <dbReference type="SAM" id="SignalP"/>
    </source>
</evidence>